<sequence>MSQDFYTYFQQLQAYVQMQEQRIQKLESSMKKMKEEMAQNDRQPIHIDRIEYKFDQLKVETLEGTLNIGLNPSDLQDIDDFSVDQKELQTPYSPKNLFKRNMEIETALLTFIEGELPQIVEEAEANLKMPKDSSYVEFIKEDIKKQLSSRVDYYLKQQSNRNLDSQEEKTKVIETLKTEIRNGVYAFLSHLPENMKEMKKE</sequence>
<dbReference type="Proteomes" id="UP000215137">
    <property type="component" value="Chromosome"/>
</dbReference>
<proteinExistence type="predicted"/>
<keyword evidence="1" id="KW-0175">Coiled coil</keyword>
<dbReference type="AlphaFoldDB" id="A0A248TDP7"/>
<organism evidence="2 3">
    <name type="scientific">Cytobacillus kochii</name>
    <dbReference type="NCBI Taxonomy" id="859143"/>
    <lineage>
        <taxon>Bacteria</taxon>
        <taxon>Bacillati</taxon>
        <taxon>Bacillota</taxon>
        <taxon>Bacilli</taxon>
        <taxon>Bacillales</taxon>
        <taxon>Bacillaceae</taxon>
        <taxon>Cytobacillus</taxon>
    </lineage>
</organism>
<keyword evidence="3" id="KW-1185">Reference proteome</keyword>
<protein>
    <submittedName>
        <fullName evidence="2">Spore gernimation protein</fullName>
    </submittedName>
</protein>
<feature type="coiled-coil region" evidence="1">
    <location>
        <begin position="9"/>
        <end position="43"/>
    </location>
</feature>
<evidence type="ECO:0000256" key="1">
    <source>
        <dbReference type="SAM" id="Coils"/>
    </source>
</evidence>
<accession>A0A248TDP7</accession>
<dbReference type="OrthoDB" id="2991331at2"/>
<dbReference type="InterPro" id="IPR019673">
    <property type="entry name" value="Spore_germination_GerPC"/>
</dbReference>
<name>A0A248TDP7_9BACI</name>
<dbReference type="Pfam" id="PF10737">
    <property type="entry name" value="GerPC"/>
    <property type="match status" value="1"/>
</dbReference>
<evidence type="ECO:0000313" key="3">
    <source>
        <dbReference type="Proteomes" id="UP000215137"/>
    </source>
</evidence>
<dbReference type="KEGG" id="bko:CKF48_02350"/>
<dbReference type="RefSeq" id="WP_095369851.1">
    <property type="nucleotide sequence ID" value="NZ_CP022983.1"/>
</dbReference>
<gene>
    <name evidence="2" type="ORF">CKF48_02350</name>
</gene>
<reference evidence="2 3" key="1">
    <citation type="submission" date="2017-08" db="EMBL/GenBank/DDBJ databases">
        <title>Complete Genome Sequence of Bacillus kochii Oregon-R-modENCODE STRAIN BDGP4, isolated from Drosophila melanogaster gut.</title>
        <authorList>
            <person name="Wan K.H."/>
            <person name="Yu C."/>
            <person name="Park S."/>
            <person name="Hammonds A.S."/>
            <person name="Booth B.W."/>
            <person name="Celniker S.E."/>
        </authorList>
    </citation>
    <scope>NUCLEOTIDE SEQUENCE [LARGE SCALE GENOMIC DNA]</scope>
    <source>
        <strain evidence="2 3">BDGP4</strain>
    </source>
</reference>
<evidence type="ECO:0000313" key="2">
    <source>
        <dbReference type="EMBL" id="ASV66276.1"/>
    </source>
</evidence>
<dbReference type="EMBL" id="CP022983">
    <property type="protein sequence ID" value="ASV66276.1"/>
    <property type="molecule type" value="Genomic_DNA"/>
</dbReference>